<dbReference type="NCBIfam" id="NF047646">
    <property type="entry name" value="REP_Tyr_transpos"/>
    <property type="match status" value="1"/>
</dbReference>
<dbReference type="SUPFAM" id="SSF143422">
    <property type="entry name" value="Transposase IS200-like"/>
    <property type="match status" value="1"/>
</dbReference>
<feature type="domain" description="Transposase IS200-like" evidence="1">
    <location>
        <begin position="9"/>
        <end position="123"/>
    </location>
</feature>
<sequence length="281" mass="32397">MARPLRLEFPGALYHVTCRGNRRERIFRDRTDRLVWLAEIERVCERFHFVVHAFCQMANHFHVLIETPEGNLGQGMRQLNSAYSQYYNRRHELVGHVMQGRYHAILVQKESYLRELARYIVLNPVRAGMACAPGDWEWSSYRAMTGEAPAAAWLATNWLLACFGQDQMAARLAYHQFVMAGMHADNPLKQVRFRCILGDAGFVAQHRESAKESRSVEITRVQRRALAMSLDEYATRYPREIAMAEAYRSTAFSMRQIAEHFGVSVKTVSRAVAALERRDKG</sequence>
<name>A0A845G5B1_9BURK</name>
<comment type="caution">
    <text evidence="2">The sequence shown here is derived from an EMBL/GenBank/DDBJ whole genome shotgun (WGS) entry which is preliminary data.</text>
</comment>
<dbReference type="GO" id="GO:0003677">
    <property type="term" value="F:DNA binding"/>
    <property type="evidence" value="ECO:0007669"/>
    <property type="project" value="InterPro"/>
</dbReference>
<evidence type="ECO:0000313" key="3">
    <source>
        <dbReference type="Proteomes" id="UP000470302"/>
    </source>
</evidence>
<dbReference type="SMART" id="SM01321">
    <property type="entry name" value="Y1_Tnp"/>
    <property type="match status" value="1"/>
</dbReference>
<reference evidence="2 3" key="1">
    <citation type="submission" date="2020-01" db="EMBL/GenBank/DDBJ databases">
        <title>Novel species isolated from a subtropical stream in China.</title>
        <authorList>
            <person name="Lu H."/>
        </authorList>
    </citation>
    <scope>NUCLEOTIDE SEQUENCE [LARGE SCALE GENOMIC DNA]</scope>
    <source>
        <strain evidence="2 3">FT82W</strain>
    </source>
</reference>
<dbReference type="EMBL" id="WWCW01000042">
    <property type="protein sequence ID" value="MYM88266.1"/>
    <property type="molecule type" value="Genomic_DNA"/>
</dbReference>
<dbReference type="PANTHER" id="PTHR34322:SF2">
    <property type="entry name" value="TRANSPOSASE IS200-LIKE DOMAIN-CONTAINING PROTEIN"/>
    <property type="match status" value="1"/>
</dbReference>
<organism evidence="2 3">
    <name type="scientific">Duganella vulcania</name>
    <dbReference type="NCBI Taxonomy" id="2692166"/>
    <lineage>
        <taxon>Bacteria</taxon>
        <taxon>Pseudomonadati</taxon>
        <taxon>Pseudomonadota</taxon>
        <taxon>Betaproteobacteria</taxon>
        <taxon>Burkholderiales</taxon>
        <taxon>Oxalobacteraceae</taxon>
        <taxon>Telluria group</taxon>
        <taxon>Duganella</taxon>
    </lineage>
</organism>
<dbReference type="PANTHER" id="PTHR34322">
    <property type="entry name" value="TRANSPOSASE, Y1_TNP DOMAIN-CONTAINING"/>
    <property type="match status" value="1"/>
</dbReference>
<dbReference type="AlphaFoldDB" id="A0A845G5B1"/>
<gene>
    <name evidence="2" type="ORF">GTP91_13880</name>
</gene>
<evidence type="ECO:0000313" key="2">
    <source>
        <dbReference type="EMBL" id="MYM88266.1"/>
    </source>
</evidence>
<dbReference type="Proteomes" id="UP000470302">
    <property type="component" value="Unassembled WGS sequence"/>
</dbReference>
<protein>
    <submittedName>
        <fullName evidence="2">Addiction module toxin RelE</fullName>
    </submittedName>
</protein>
<evidence type="ECO:0000259" key="1">
    <source>
        <dbReference type="SMART" id="SM01321"/>
    </source>
</evidence>
<dbReference type="Pfam" id="PF01797">
    <property type="entry name" value="Y1_Tnp"/>
    <property type="match status" value="1"/>
</dbReference>
<dbReference type="GO" id="GO:0006313">
    <property type="term" value="P:DNA transposition"/>
    <property type="evidence" value="ECO:0007669"/>
    <property type="project" value="InterPro"/>
</dbReference>
<dbReference type="InterPro" id="IPR036515">
    <property type="entry name" value="Transposase_17_sf"/>
</dbReference>
<dbReference type="InterPro" id="IPR002686">
    <property type="entry name" value="Transposase_17"/>
</dbReference>
<dbReference type="RefSeq" id="WP_161097326.1">
    <property type="nucleotide sequence ID" value="NZ_WWCW01000042.1"/>
</dbReference>
<proteinExistence type="predicted"/>
<accession>A0A845G5B1</accession>
<dbReference type="Gene3D" id="3.30.70.1290">
    <property type="entry name" value="Transposase IS200-like"/>
    <property type="match status" value="1"/>
</dbReference>
<dbReference type="GO" id="GO:0004803">
    <property type="term" value="F:transposase activity"/>
    <property type="evidence" value="ECO:0007669"/>
    <property type="project" value="InterPro"/>
</dbReference>